<evidence type="ECO:0000313" key="8">
    <source>
        <dbReference type="EMBL" id="MEX6691107.1"/>
    </source>
</evidence>
<dbReference type="Pfam" id="PF14322">
    <property type="entry name" value="SusD-like_3"/>
    <property type="match status" value="1"/>
</dbReference>
<organism evidence="8 9">
    <name type="scientific">Danxiaibacter flavus</name>
    <dbReference type="NCBI Taxonomy" id="3049108"/>
    <lineage>
        <taxon>Bacteria</taxon>
        <taxon>Pseudomonadati</taxon>
        <taxon>Bacteroidota</taxon>
        <taxon>Chitinophagia</taxon>
        <taxon>Chitinophagales</taxon>
        <taxon>Chitinophagaceae</taxon>
        <taxon>Danxiaibacter</taxon>
    </lineage>
</organism>
<protein>
    <submittedName>
        <fullName evidence="8">RagB/SusD family nutrient uptake outer membrane protein</fullName>
    </submittedName>
</protein>
<dbReference type="RefSeq" id="WP_369332523.1">
    <property type="nucleotide sequence ID" value="NZ_JAULBC010000013.1"/>
</dbReference>
<dbReference type="CDD" id="cd08977">
    <property type="entry name" value="SusD"/>
    <property type="match status" value="1"/>
</dbReference>
<evidence type="ECO:0000259" key="6">
    <source>
        <dbReference type="Pfam" id="PF07980"/>
    </source>
</evidence>
<dbReference type="EMBL" id="JAULBC010000013">
    <property type="protein sequence ID" value="MEX6691107.1"/>
    <property type="molecule type" value="Genomic_DNA"/>
</dbReference>
<dbReference type="InterPro" id="IPR033985">
    <property type="entry name" value="SusD-like_N"/>
</dbReference>
<evidence type="ECO:0000256" key="4">
    <source>
        <dbReference type="ARBA" id="ARBA00023136"/>
    </source>
</evidence>
<name>A0ABV3ZMK7_9BACT</name>
<proteinExistence type="inferred from homology"/>
<feature type="domain" description="RagB/SusD" evidence="6">
    <location>
        <begin position="350"/>
        <end position="420"/>
    </location>
</feature>
<comment type="subcellular location">
    <subcellularLocation>
        <location evidence="1">Cell outer membrane</location>
    </subcellularLocation>
</comment>
<dbReference type="Gene3D" id="1.25.40.390">
    <property type="match status" value="1"/>
</dbReference>
<evidence type="ECO:0000313" key="9">
    <source>
        <dbReference type="Proteomes" id="UP001560573"/>
    </source>
</evidence>
<gene>
    <name evidence="8" type="ORF">QTN47_26600</name>
</gene>
<keyword evidence="5" id="KW-0998">Cell outer membrane</keyword>
<dbReference type="Proteomes" id="UP001560573">
    <property type="component" value="Unassembled WGS sequence"/>
</dbReference>
<evidence type="ECO:0000256" key="1">
    <source>
        <dbReference type="ARBA" id="ARBA00004442"/>
    </source>
</evidence>
<dbReference type="Pfam" id="PF07980">
    <property type="entry name" value="SusD_RagB"/>
    <property type="match status" value="1"/>
</dbReference>
<evidence type="ECO:0000256" key="2">
    <source>
        <dbReference type="ARBA" id="ARBA00006275"/>
    </source>
</evidence>
<comment type="similarity">
    <text evidence="2">Belongs to the SusD family.</text>
</comment>
<comment type="caution">
    <text evidence="8">The sequence shown here is derived from an EMBL/GenBank/DDBJ whole genome shotgun (WGS) entry which is preliminary data.</text>
</comment>
<accession>A0ABV3ZMK7</accession>
<sequence length="456" mass="50984">MKTSYFLYSLFILTFFSVACSKKLDVQPQQYLTPDQIKTQADLEALLFGTYSLYQNPNGFGERLLFVPDLLASDKQVDFVGTFSNYREVQRKAIQATNSIPQNIWINEYNIILAANTVLDKIALATSEKDTIVAEAKFMRGVALFELVNLFGQPYSAGNANSNPGVPIVLQPVYAFDSTKDKPARASVAEVYAQVIADLTEAADKLPEIPEQTQSGLQVRASSFAAKAFLARVYMNMGDYTKAAAFADEVIQSGLYRMDLYDKAFNNISFSSEDIFAIAQTNQSNAGTSNNGLPTFYSAYPAGRGDAQMNADYETIFDDPADVRMSFNYNGSSIGGFDGTYTEKWAKLYKYIPVVRLAEMYLTRGEANLHLGIGTPTDDLNVVRDRSKAKRLDAVTLNDFVEERFRELAFEGDRLWTLKRLKMDIDGFPYNDKKLVLPIPQREIDVNSNLIQNPGY</sequence>
<keyword evidence="3" id="KW-0732">Signal</keyword>
<evidence type="ECO:0000259" key="7">
    <source>
        <dbReference type="Pfam" id="PF14322"/>
    </source>
</evidence>
<feature type="domain" description="SusD-like N-terminal" evidence="7">
    <location>
        <begin position="24"/>
        <end position="235"/>
    </location>
</feature>
<keyword evidence="4" id="KW-0472">Membrane</keyword>
<dbReference type="PROSITE" id="PS51257">
    <property type="entry name" value="PROKAR_LIPOPROTEIN"/>
    <property type="match status" value="1"/>
</dbReference>
<dbReference type="SUPFAM" id="SSF48452">
    <property type="entry name" value="TPR-like"/>
    <property type="match status" value="1"/>
</dbReference>
<evidence type="ECO:0000256" key="5">
    <source>
        <dbReference type="ARBA" id="ARBA00023237"/>
    </source>
</evidence>
<keyword evidence="9" id="KW-1185">Reference proteome</keyword>
<dbReference type="InterPro" id="IPR011990">
    <property type="entry name" value="TPR-like_helical_dom_sf"/>
</dbReference>
<dbReference type="InterPro" id="IPR012944">
    <property type="entry name" value="SusD_RagB_dom"/>
</dbReference>
<reference evidence="8 9" key="1">
    <citation type="submission" date="2023-07" db="EMBL/GenBank/DDBJ databases">
        <authorList>
            <person name="Lian W.-H."/>
        </authorList>
    </citation>
    <scope>NUCLEOTIDE SEQUENCE [LARGE SCALE GENOMIC DNA]</scope>
    <source>
        <strain evidence="8 9">SYSU DXS3180</strain>
    </source>
</reference>
<evidence type="ECO:0000256" key="3">
    <source>
        <dbReference type="ARBA" id="ARBA00022729"/>
    </source>
</evidence>